<evidence type="ECO:0000313" key="3">
    <source>
        <dbReference type="Proteomes" id="UP000016929"/>
    </source>
</evidence>
<accession>N1RZS9</accession>
<dbReference type="EMBL" id="KB726312">
    <property type="protein sequence ID" value="EMT70921.1"/>
    <property type="molecule type" value="Genomic_DNA"/>
</dbReference>
<proteinExistence type="predicted"/>
<sequence length="27" mass="3055">EQLNNLWDSVVSEQLPGRGDSNQQLVE</sequence>
<evidence type="ECO:0000256" key="1">
    <source>
        <dbReference type="SAM" id="MobiDB-lite"/>
    </source>
</evidence>
<feature type="non-terminal residue" evidence="2">
    <location>
        <position position="27"/>
    </location>
</feature>
<evidence type="ECO:0000313" key="2">
    <source>
        <dbReference type="EMBL" id="EMT70921.1"/>
    </source>
</evidence>
<dbReference type="AlphaFoldDB" id="N1RZS9"/>
<protein>
    <submittedName>
        <fullName evidence="2">Uncharacterized protein</fullName>
    </submittedName>
</protein>
<feature type="non-terminal residue" evidence="2">
    <location>
        <position position="1"/>
    </location>
</feature>
<dbReference type="Proteomes" id="UP000016929">
    <property type="component" value="Unassembled WGS sequence"/>
</dbReference>
<dbReference type="HOGENOM" id="CLU_3416399_0_0_1"/>
<feature type="region of interest" description="Disordered" evidence="1">
    <location>
        <begin position="1"/>
        <end position="27"/>
    </location>
</feature>
<gene>
    <name evidence="2" type="ORF">FOC4_h10016910</name>
</gene>
<reference evidence="3" key="2">
    <citation type="journal article" date="2014" name="PLoS ONE">
        <title>Genome and Transcriptome Analysis of the Fungal Pathogen Fusarium oxysporum f. sp. cubense Causing Banana Vascular Wilt Disease.</title>
        <authorList>
            <person name="Guo L."/>
            <person name="Han L."/>
            <person name="Yang L."/>
            <person name="Zeng H."/>
            <person name="Fan D."/>
            <person name="Zhu Y."/>
            <person name="Feng Y."/>
            <person name="Wang G."/>
            <person name="Peng C."/>
            <person name="Jiang X."/>
            <person name="Zhou D."/>
            <person name="Ni P."/>
            <person name="Liang C."/>
            <person name="Liu L."/>
            <person name="Wang J."/>
            <person name="Mao C."/>
            <person name="Fang X."/>
            <person name="Peng M."/>
            <person name="Huang J."/>
        </authorList>
    </citation>
    <scope>NUCLEOTIDE SEQUENCE [LARGE SCALE GENOMIC DNA]</scope>
    <source>
        <strain evidence="3">race 4</strain>
    </source>
</reference>
<organism evidence="2 3">
    <name type="scientific">Fusarium oxysporum f. sp. cubense (strain race 4)</name>
    <name type="common">Panama disease fungus</name>
    <dbReference type="NCBI Taxonomy" id="2502994"/>
    <lineage>
        <taxon>Eukaryota</taxon>
        <taxon>Fungi</taxon>
        <taxon>Dikarya</taxon>
        <taxon>Ascomycota</taxon>
        <taxon>Pezizomycotina</taxon>
        <taxon>Sordariomycetes</taxon>
        <taxon>Hypocreomycetidae</taxon>
        <taxon>Hypocreales</taxon>
        <taxon>Nectriaceae</taxon>
        <taxon>Fusarium</taxon>
        <taxon>Fusarium oxysporum species complex</taxon>
    </lineage>
</organism>
<reference evidence="3" key="1">
    <citation type="submission" date="2012-09" db="EMBL/GenBank/DDBJ databases">
        <title>Genome sequencing and comparative transcriptomics of race 1 and race 4 of banana pathogen: Fusarium oxysporum f. sp. cubense.</title>
        <authorList>
            <person name="Fang X."/>
            <person name="Huang J."/>
        </authorList>
    </citation>
    <scope>NUCLEOTIDE SEQUENCE [LARGE SCALE GENOMIC DNA]</scope>
    <source>
        <strain evidence="3">race 4</strain>
    </source>
</reference>
<keyword evidence="3" id="KW-1185">Reference proteome</keyword>
<name>N1RZS9_FUSC4</name>